<dbReference type="Pfam" id="PF00096">
    <property type="entry name" value="zf-C2H2"/>
    <property type="match status" value="2"/>
</dbReference>
<dbReference type="EMBL" id="CAXLJL010000279">
    <property type="protein sequence ID" value="CAL5135988.1"/>
    <property type="molecule type" value="Genomic_DNA"/>
</dbReference>
<keyword evidence="3" id="KW-0677">Repeat</keyword>
<reference evidence="13" key="1">
    <citation type="submission" date="2024-06" db="EMBL/GenBank/DDBJ databases">
        <authorList>
            <person name="Liu X."/>
            <person name="Lenzi L."/>
            <person name="Haldenby T S."/>
            <person name="Uol C."/>
        </authorList>
    </citation>
    <scope>NUCLEOTIDE SEQUENCE</scope>
</reference>
<evidence type="ECO:0000256" key="3">
    <source>
        <dbReference type="ARBA" id="ARBA00022737"/>
    </source>
</evidence>
<keyword evidence="8" id="KW-0804">Transcription</keyword>
<dbReference type="GO" id="GO:0003677">
    <property type="term" value="F:DNA binding"/>
    <property type="evidence" value="ECO:0007669"/>
    <property type="project" value="UniProtKB-KW"/>
</dbReference>
<dbReference type="Gene3D" id="3.30.160.60">
    <property type="entry name" value="Classic Zinc Finger"/>
    <property type="match status" value="5"/>
</dbReference>
<dbReference type="FunFam" id="3.30.160.60:FF:000325">
    <property type="entry name" value="ZFP90 zinc finger protein"/>
    <property type="match status" value="1"/>
</dbReference>
<evidence type="ECO:0000256" key="9">
    <source>
        <dbReference type="ARBA" id="ARBA00023242"/>
    </source>
</evidence>
<evidence type="ECO:0000256" key="2">
    <source>
        <dbReference type="ARBA" id="ARBA00022723"/>
    </source>
</evidence>
<feature type="domain" description="C2H2-type" evidence="12">
    <location>
        <begin position="73"/>
        <end position="102"/>
    </location>
</feature>
<evidence type="ECO:0000313" key="13">
    <source>
        <dbReference type="EMBL" id="CAL5135988.1"/>
    </source>
</evidence>
<evidence type="ECO:0000259" key="12">
    <source>
        <dbReference type="PROSITE" id="PS50157"/>
    </source>
</evidence>
<protein>
    <recommendedName>
        <fullName evidence="12">C2H2-type domain-containing protein</fullName>
    </recommendedName>
</protein>
<feature type="compositionally biased region" description="Polar residues" evidence="11">
    <location>
        <begin position="331"/>
        <end position="349"/>
    </location>
</feature>
<dbReference type="SUPFAM" id="SSF57667">
    <property type="entry name" value="beta-beta-alpha zinc fingers"/>
    <property type="match status" value="2"/>
</dbReference>
<keyword evidence="2" id="KW-0479">Metal-binding</keyword>
<dbReference type="AlphaFoldDB" id="A0AAV2TLV3"/>
<keyword evidence="7" id="KW-0238">DNA-binding</keyword>
<comment type="subcellular location">
    <subcellularLocation>
        <location evidence="1">Nucleus</location>
    </subcellularLocation>
</comment>
<accession>A0AAV2TLV3</accession>
<evidence type="ECO:0000256" key="6">
    <source>
        <dbReference type="ARBA" id="ARBA00023015"/>
    </source>
</evidence>
<dbReference type="PANTHER" id="PTHR24394:SF29">
    <property type="entry name" value="MYONEURIN"/>
    <property type="match status" value="1"/>
</dbReference>
<dbReference type="InterPro" id="IPR013087">
    <property type="entry name" value="Znf_C2H2_type"/>
</dbReference>
<organism evidence="13 14">
    <name type="scientific">Calicophoron daubneyi</name>
    <name type="common">Rumen fluke</name>
    <name type="synonym">Paramphistomum daubneyi</name>
    <dbReference type="NCBI Taxonomy" id="300641"/>
    <lineage>
        <taxon>Eukaryota</taxon>
        <taxon>Metazoa</taxon>
        <taxon>Spiralia</taxon>
        <taxon>Lophotrochozoa</taxon>
        <taxon>Platyhelminthes</taxon>
        <taxon>Trematoda</taxon>
        <taxon>Digenea</taxon>
        <taxon>Plagiorchiida</taxon>
        <taxon>Pronocephalata</taxon>
        <taxon>Paramphistomoidea</taxon>
        <taxon>Paramphistomidae</taxon>
        <taxon>Calicophoron</taxon>
    </lineage>
</organism>
<dbReference type="PROSITE" id="PS00028">
    <property type="entry name" value="ZINC_FINGER_C2H2_1"/>
    <property type="match status" value="2"/>
</dbReference>
<evidence type="ECO:0000256" key="11">
    <source>
        <dbReference type="SAM" id="MobiDB-lite"/>
    </source>
</evidence>
<evidence type="ECO:0000256" key="10">
    <source>
        <dbReference type="PROSITE-ProRule" id="PRU00042"/>
    </source>
</evidence>
<feature type="domain" description="C2H2-type" evidence="12">
    <location>
        <begin position="133"/>
        <end position="160"/>
    </location>
</feature>
<keyword evidence="6" id="KW-0805">Transcription regulation</keyword>
<feature type="region of interest" description="Disordered" evidence="11">
    <location>
        <begin position="271"/>
        <end position="349"/>
    </location>
</feature>
<dbReference type="GO" id="GO:0000981">
    <property type="term" value="F:DNA-binding transcription factor activity, RNA polymerase II-specific"/>
    <property type="evidence" value="ECO:0007669"/>
    <property type="project" value="TreeGrafter"/>
</dbReference>
<evidence type="ECO:0000256" key="7">
    <source>
        <dbReference type="ARBA" id="ARBA00023125"/>
    </source>
</evidence>
<evidence type="ECO:0000256" key="4">
    <source>
        <dbReference type="ARBA" id="ARBA00022771"/>
    </source>
</evidence>
<dbReference type="PROSITE" id="PS50157">
    <property type="entry name" value="ZINC_FINGER_C2H2_2"/>
    <property type="match status" value="4"/>
</dbReference>
<evidence type="ECO:0000256" key="5">
    <source>
        <dbReference type="ARBA" id="ARBA00022833"/>
    </source>
</evidence>
<evidence type="ECO:0000256" key="1">
    <source>
        <dbReference type="ARBA" id="ARBA00004123"/>
    </source>
</evidence>
<dbReference type="SMART" id="SM00355">
    <property type="entry name" value="ZnF_C2H2"/>
    <property type="match status" value="6"/>
</dbReference>
<feature type="domain" description="C2H2-type" evidence="12">
    <location>
        <begin position="45"/>
        <end position="69"/>
    </location>
</feature>
<dbReference type="GO" id="GO:0005634">
    <property type="term" value="C:nucleus"/>
    <property type="evidence" value="ECO:0007669"/>
    <property type="project" value="UniProtKB-SubCell"/>
</dbReference>
<comment type="caution">
    <text evidence="13">The sequence shown here is derived from an EMBL/GenBank/DDBJ whole genome shotgun (WGS) entry which is preliminary data.</text>
</comment>
<keyword evidence="4 10" id="KW-0863">Zinc-finger</keyword>
<sequence length="442" mass="48655">MSNPPSEKTDDVRLICHRCSKSFKSVITLKHHIQVCSHQNSEPRFPCEICHKRFRTDIQYSRHVYYTHSQRGFMCTEPDCGRSFVSKSHLVLHLATHTTNRPFACSVPGCSYRARTAGRLAQHKAIHGQGRRFSCDYCDYSATTSSNLRRHARIHAGARPYLCPHCSHRTSELDALKKHVLDSGRHPGLPLYVCPWCTPADTGQDRGTDSKVSCVGFNASGLAWRHLIMEHANEFLKSSVYKRLGRSSGKGLLERDVTRLLGIYCPEVDSTQPPENVAVRQPAVVSSHRRRKDLSQPLSGKPAPVSDPSGTDTTPLFTRLPVANDVDHKNSTNPVHTADQLSKNAGHANSATPHEIVLGSDIFQEHRSHKGCNETIPATVAAPETNDSPLISPSAYSSHDVDHSKYSYNLVQIGSGALWCNEALNCKLSGPSVTGSGSVSNP</sequence>
<dbReference type="GO" id="GO:0008270">
    <property type="term" value="F:zinc ion binding"/>
    <property type="evidence" value="ECO:0007669"/>
    <property type="project" value="UniProtKB-KW"/>
</dbReference>
<dbReference type="PANTHER" id="PTHR24394">
    <property type="entry name" value="ZINC FINGER PROTEIN"/>
    <property type="match status" value="1"/>
</dbReference>
<keyword evidence="9" id="KW-0539">Nucleus</keyword>
<keyword evidence="5" id="KW-0862">Zinc</keyword>
<gene>
    <name evidence="13" type="ORF">CDAUBV1_LOCUS10091</name>
</gene>
<name>A0AAV2TLV3_CALDB</name>
<proteinExistence type="predicted"/>
<dbReference type="InterPro" id="IPR036236">
    <property type="entry name" value="Znf_C2H2_sf"/>
</dbReference>
<evidence type="ECO:0000313" key="14">
    <source>
        <dbReference type="Proteomes" id="UP001497525"/>
    </source>
</evidence>
<feature type="domain" description="C2H2-type" evidence="12">
    <location>
        <begin position="14"/>
        <end position="43"/>
    </location>
</feature>
<dbReference type="Proteomes" id="UP001497525">
    <property type="component" value="Unassembled WGS sequence"/>
</dbReference>
<evidence type="ECO:0000256" key="8">
    <source>
        <dbReference type="ARBA" id="ARBA00023163"/>
    </source>
</evidence>